<gene>
    <name evidence="3" type="ORF">SmJEL517_g05690</name>
</gene>
<dbReference type="EC" id="3.1.-.-" evidence="1"/>
<reference evidence="3 4" key="1">
    <citation type="journal article" date="2019" name="Sci. Rep.">
        <title>Comparative genomics of chytrid fungi reveal insights into the obligate biotrophic and pathogenic lifestyle of Synchytrium endobioticum.</title>
        <authorList>
            <person name="van de Vossenberg B.T.L.H."/>
            <person name="Warris S."/>
            <person name="Nguyen H.D.T."/>
            <person name="van Gent-Pelzer M.P.E."/>
            <person name="Joly D.L."/>
            <person name="van de Geest H.C."/>
            <person name="Bonants P.J.M."/>
            <person name="Smith D.S."/>
            <person name="Levesque C.A."/>
            <person name="van der Lee T.A.J."/>
        </authorList>
    </citation>
    <scope>NUCLEOTIDE SEQUENCE [LARGE SCALE GENOMIC DNA]</scope>
    <source>
        <strain evidence="3 4">JEL517</strain>
    </source>
</reference>
<dbReference type="Pfam" id="PF07819">
    <property type="entry name" value="PGAP1"/>
    <property type="match status" value="1"/>
</dbReference>
<evidence type="ECO:0000313" key="3">
    <source>
        <dbReference type="EMBL" id="TPX30826.1"/>
    </source>
</evidence>
<organism evidence="3 4">
    <name type="scientific">Synchytrium microbalum</name>
    <dbReference type="NCBI Taxonomy" id="1806994"/>
    <lineage>
        <taxon>Eukaryota</taxon>
        <taxon>Fungi</taxon>
        <taxon>Fungi incertae sedis</taxon>
        <taxon>Chytridiomycota</taxon>
        <taxon>Chytridiomycota incertae sedis</taxon>
        <taxon>Chytridiomycetes</taxon>
        <taxon>Synchytriales</taxon>
        <taxon>Synchytriaceae</taxon>
        <taxon>Synchytrium</taxon>
    </lineage>
</organism>
<dbReference type="RefSeq" id="XP_031022397.1">
    <property type="nucleotide sequence ID" value="XM_031171616.1"/>
</dbReference>
<protein>
    <recommendedName>
        <fullName evidence="1">GPI inositol-deacylase</fullName>
        <ecNumber evidence="1">3.1.-.-</ecNumber>
    </recommendedName>
</protein>
<dbReference type="OrthoDB" id="5592486at2759"/>
<comment type="function">
    <text evidence="1">Involved in inositol deacylation of GPI-anchored proteins which plays important roles in the quality control and ER-associated degradation of GPI-anchored proteins.</text>
</comment>
<name>A0A507BYM1_9FUNG</name>
<keyword evidence="1" id="KW-0378">Hydrolase</keyword>
<accession>A0A507BYM1</accession>
<dbReference type="GO" id="GO:0016788">
    <property type="term" value="F:hydrolase activity, acting on ester bonds"/>
    <property type="evidence" value="ECO:0007669"/>
    <property type="project" value="InterPro"/>
</dbReference>
<dbReference type="GO" id="GO:0005789">
    <property type="term" value="C:endoplasmic reticulum membrane"/>
    <property type="evidence" value="ECO:0007669"/>
    <property type="project" value="UniProtKB-SubCell"/>
</dbReference>
<evidence type="ECO:0000256" key="1">
    <source>
        <dbReference type="RuleBase" id="RU365011"/>
    </source>
</evidence>
<feature type="domain" description="GPI inositol-deacylase PGAP1-like alpha/beta" evidence="2">
    <location>
        <begin position="123"/>
        <end position="167"/>
    </location>
</feature>
<dbReference type="Proteomes" id="UP000319731">
    <property type="component" value="Unassembled WGS sequence"/>
</dbReference>
<dbReference type="Gene3D" id="3.40.50.1820">
    <property type="entry name" value="alpha/beta hydrolase"/>
    <property type="match status" value="1"/>
</dbReference>
<evidence type="ECO:0000259" key="2">
    <source>
        <dbReference type="Pfam" id="PF07819"/>
    </source>
</evidence>
<comment type="subcellular location">
    <subcellularLocation>
        <location evidence="1">Endoplasmic reticulum membrane</location>
    </subcellularLocation>
</comment>
<dbReference type="GO" id="GO:0015031">
    <property type="term" value="P:protein transport"/>
    <property type="evidence" value="ECO:0007669"/>
    <property type="project" value="UniProtKB-KW"/>
</dbReference>
<keyword evidence="1" id="KW-0472">Membrane</keyword>
<proteinExistence type="inferred from homology"/>
<evidence type="ECO:0000313" key="4">
    <source>
        <dbReference type="Proteomes" id="UP000319731"/>
    </source>
</evidence>
<dbReference type="InterPro" id="IPR029058">
    <property type="entry name" value="AB_hydrolase_fold"/>
</dbReference>
<dbReference type="GeneID" id="42006913"/>
<sequence length="348" mass="38687">MRNLSLWTKVARRMLTTEASTVIDEDVNLYRRAHVGLRATTKTLKPPRGKVFLAHGLFGWDVINIIAPKQVPWLKLELKYWGDIDTSLRDMGVKVHLTKVPAVADVASRAKALRASLERVTANGEEVHILAHSMGGLDARYMLAHLPSNHFKVSTLTTIATPHRGSSFMNFCRDKLGVGKQELTSSELQKMQITNAISDALNLPHPNSMIGEGGVEGRAVRQMSVNPIIRAICSPFDQPAYANLTTTFCNDIFNRCVPNHADTLYYSYAAVCKDISLFHPLRACHDIVSKREGANDGLVSFKSAQWGTLRGVLDCNHWEITSSSTKTKSFDAKGFYRSAANLLYEEGW</sequence>
<dbReference type="AlphaFoldDB" id="A0A507BYM1"/>
<comment type="similarity">
    <text evidence="1">Belongs to the GPI inositol-deacylase family.</text>
</comment>
<dbReference type="EMBL" id="QEAO01000055">
    <property type="protein sequence ID" value="TPX30826.1"/>
    <property type="molecule type" value="Genomic_DNA"/>
</dbReference>
<dbReference type="STRING" id="1806994.A0A507BYM1"/>
<keyword evidence="1" id="KW-0653">Protein transport</keyword>
<dbReference type="InterPro" id="IPR012908">
    <property type="entry name" value="PGAP1-ab_dom-like"/>
</dbReference>
<keyword evidence="1" id="KW-0256">Endoplasmic reticulum</keyword>
<keyword evidence="1" id="KW-0813">Transport</keyword>
<dbReference type="SUPFAM" id="SSF53474">
    <property type="entry name" value="alpha/beta-Hydrolases"/>
    <property type="match status" value="1"/>
</dbReference>
<comment type="caution">
    <text evidence="3">The sequence shown here is derived from an EMBL/GenBank/DDBJ whole genome shotgun (WGS) entry which is preliminary data.</text>
</comment>
<dbReference type="PANTHER" id="PTHR11440">
    <property type="entry name" value="LECITHIN-CHOLESTEROL ACYLTRANSFERASE-RELATED"/>
    <property type="match status" value="1"/>
</dbReference>
<keyword evidence="4" id="KW-1185">Reference proteome</keyword>